<feature type="compositionally biased region" description="Low complexity" evidence="1">
    <location>
        <begin position="104"/>
        <end position="113"/>
    </location>
</feature>
<dbReference type="AlphaFoldDB" id="A0A914WUV7"/>
<evidence type="ECO:0000256" key="1">
    <source>
        <dbReference type="SAM" id="MobiDB-lite"/>
    </source>
</evidence>
<organism evidence="2 3">
    <name type="scientific">Plectus sambesii</name>
    <dbReference type="NCBI Taxonomy" id="2011161"/>
    <lineage>
        <taxon>Eukaryota</taxon>
        <taxon>Metazoa</taxon>
        <taxon>Ecdysozoa</taxon>
        <taxon>Nematoda</taxon>
        <taxon>Chromadorea</taxon>
        <taxon>Plectida</taxon>
        <taxon>Plectina</taxon>
        <taxon>Plectoidea</taxon>
        <taxon>Plectidae</taxon>
        <taxon>Plectus</taxon>
    </lineage>
</organism>
<reference evidence="3" key="1">
    <citation type="submission" date="2022-11" db="UniProtKB">
        <authorList>
            <consortium name="WormBaseParasite"/>
        </authorList>
    </citation>
    <scope>IDENTIFICATION</scope>
</reference>
<dbReference type="WBParaSite" id="PSAMB.scaffold5333size12004.g26380.t1">
    <property type="protein sequence ID" value="PSAMB.scaffold5333size12004.g26380.t1"/>
    <property type="gene ID" value="PSAMB.scaffold5333size12004.g26380"/>
</dbReference>
<feature type="compositionally biased region" description="Polar residues" evidence="1">
    <location>
        <begin position="75"/>
        <end position="95"/>
    </location>
</feature>
<name>A0A914WUV7_9BILA</name>
<feature type="region of interest" description="Disordered" evidence="1">
    <location>
        <begin position="46"/>
        <end position="113"/>
    </location>
</feature>
<feature type="compositionally biased region" description="Polar residues" evidence="1">
    <location>
        <begin position="48"/>
        <end position="66"/>
    </location>
</feature>
<feature type="region of interest" description="Disordered" evidence="1">
    <location>
        <begin position="1"/>
        <end position="33"/>
    </location>
</feature>
<protein>
    <submittedName>
        <fullName evidence="3">UBZ4-type domain-containing protein</fullName>
    </submittedName>
</protein>
<accession>A0A914WUV7</accession>
<proteinExistence type="predicted"/>
<keyword evidence="2" id="KW-1185">Reference proteome</keyword>
<evidence type="ECO:0000313" key="3">
    <source>
        <dbReference type="WBParaSite" id="PSAMB.scaffold5333size12004.g26380.t1"/>
    </source>
</evidence>
<feature type="region of interest" description="Disordered" evidence="1">
    <location>
        <begin position="189"/>
        <end position="208"/>
    </location>
</feature>
<sequence length="681" mass="73762">MELSTPVRRPVRPRMVHQTPAHHQMTDGGNEQSAAVDTAVIARARLQPLSSTSSGSATGQRRSTTAYGKRLPYAQVSTATSNGAPTDQPLPSVTSGLPLHKPKPASVPSTSATSPSLMVRLWPPHSAVASTEQTQATIFKKKRWSSSNAMKLRTTTQRPILPKTAAAPLALPENNSKKCSLGARAEMSQKRPSAGNSNASIASAHWPGRSLSSRPETIYLVREPDGILNADGSSIRAAGAGSVPRALAATPTFPRREFLQPLVVASAVTSASGSDVGGQVRGESEWALTLRGAFSYGNKLERLMKEAKTAMSRRCAAQGGDASTDCFTKEMIVVEALEALIAKLAADEQHALVKNAAKAPLDPVDLAHRDLLEVKAAEKDANIFMTSPTDVTFLLNRVAEHHRAFACQEAKWSVVAMARRGHCMELTLDCLHHKRDGHKPIKWSSSVHYILNADHTGRSIANDRIAAALKDSNINQRAYLKLCKLAGIGHLSEGYLELCQENPDQLAKRKQELKERLHAAVAKRNAGGDYAFASDSPETSAAKRFSATTAFGSASTAAIEDVCAGADNLFAKDVRAECLEEQPEAGLSPIGEPPDDNWSCRSSSCSVPDEFIEDLSMEFSDTQECPVCRRLVDDIDFTSHVEKCRRESSRKRLAINYEAIAEKKMRSEFDRDHDFDGKPLI</sequence>
<dbReference type="Proteomes" id="UP000887566">
    <property type="component" value="Unplaced"/>
</dbReference>
<evidence type="ECO:0000313" key="2">
    <source>
        <dbReference type="Proteomes" id="UP000887566"/>
    </source>
</evidence>
<feature type="compositionally biased region" description="Low complexity" evidence="1">
    <location>
        <begin position="193"/>
        <end position="204"/>
    </location>
</feature>